<evidence type="ECO:0000256" key="2">
    <source>
        <dbReference type="SAM" id="Phobius"/>
    </source>
</evidence>
<sequence length="200" mass="21406">MLAHSGLRASRPAGRLPSRTRRACQRRGRSSSSPRRGHASAPGAVLSARLTPRSRSSARASCCPSLSRQSISQGAGRPFAAGSCHFLRSTDLRYRYPAPARASTEARAGFPFLVAVGMMVMAALDNVVADVVVVAMVSPRDHVVVVPVPVHIDMLVVMVMPTRAVLVVLGRRGRRDEDDRGCDQGCKTCLHRSNLLGVLG</sequence>
<reference evidence="4" key="1">
    <citation type="submission" date="2017-10" db="EMBL/GenBank/DDBJ databases">
        <authorList>
            <person name="Regsiter A."/>
            <person name="William W."/>
        </authorList>
    </citation>
    <scope>NUCLEOTIDE SEQUENCE [LARGE SCALE GENOMIC DNA]</scope>
</reference>
<keyword evidence="2" id="KW-1133">Transmembrane helix</keyword>
<feature type="region of interest" description="Disordered" evidence="1">
    <location>
        <begin position="1"/>
        <end position="52"/>
    </location>
</feature>
<evidence type="ECO:0000313" key="3">
    <source>
        <dbReference type="EMBL" id="SOR30617.1"/>
    </source>
</evidence>
<protein>
    <submittedName>
        <fullName evidence="3">Uncharacterized protein</fullName>
    </submittedName>
</protein>
<dbReference type="Proteomes" id="UP000233769">
    <property type="component" value="Chromosome tk0001"/>
</dbReference>
<keyword evidence="2" id="KW-0812">Transmembrane</keyword>
<proteinExistence type="predicted"/>
<dbReference type="EMBL" id="LT962688">
    <property type="protein sequence ID" value="SOR30617.1"/>
    <property type="molecule type" value="Genomic_DNA"/>
</dbReference>
<organism evidence="3 4">
    <name type="scientific">Methylorubrum extorquens</name>
    <name type="common">Methylobacterium dichloromethanicum</name>
    <name type="synonym">Methylobacterium extorquens</name>
    <dbReference type="NCBI Taxonomy" id="408"/>
    <lineage>
        <taxon>Bacteria</taxon>
        <taxon>Pseudomonadati</taxon>
        <taxon>Pseudomonadota</taxon>
        <taxon>Alphaproteobacteria</taxon>
        <taxon>Hyphomicrobiales</taxon>
        <taxon>Methylobacteriaceae</taxon>
        <taxon>Methylorubrum</taxon>
    </lineage>
</organism>
<gene>
    <name evidence="3" type="ORF">TK0001_4015</name>
</gene>
<name>A0A2N9ATF8_METEX</name>
<feature type="transmembrane region" description="Helical" evidence="2">
    <location>
        <begin position="110"/>
        <end position="138"/>
    </location>
</feature>
<feature type="transmembrane region" description="Helical" evidence="2">
    <location>
        <begin position="150"/>
        <end position="170"/>
    </location>
</feature>
<evidence type="ECO:0000313" key="4">
    <source>
        <dbReference type="Proteomes" id="UP000233769"/>
    </source>
</evidence>
<dbReference type="AlphaFoldDB" id="A0A2N9ATF8"/>
<feature type="compositionally biased region" description="Low complexity" evidence="1">
    <location>
        <begin position="30"/>
        <end position="52"/>
    </location>
</feature>
<feature type="compositionally biased region" description="Basic residues" evidence="1">
    <location>
        <begin position="18"/>
        <end position="29"/>
    </location>
</feature>
<keyword evidence="2" id="KW-0472">Membrane</keyword>
<accession>A0A2N9ATF8</accession>
<evidence type="ECO:0000256" key="1">
    <source>
        <dbReference type="SAM" id="MobiDB-lite"/>
    </source>
</evidence>